<accession>A0A3S1B0S9</accession>
<organism evidence="1 2">
    <name type="scientific">Chitinophaga solisilvae</name>
    <dbReference type="NCBI Taxonomy" id="1233460"/>
    <lineage>
        <taxon>Bacteria</taxon>
        <taxon>Pseudomonadati</taxon>
        <taxon>Bacteroidota</taxon>
        <taxon>Chitinophagia</taxon>
        <taxon>Chitinophagales</taxon>
        <taxon>Chitinophagaceae</taxon>
        <taxon>Chitinophaga</taxon>
    </lineage>
</organism>
<comment type="caution">
    <text evidence="1">The sequence shown here is derived from an EMBL/GenBank/DDBJ whole genome shotgun (WGS) entry which is preliminary data.</text>
</comment>
<evidence type="ECO:0000313" key="1">
    <source>
        <dbReference type="EMBL" id="NSL89157.1"/>
    </source>
</evidence>
<gene>
    <name evidence="1" type="primary">lptC</name>
    <name evidence="1" type="ORF">ECE50_020100</name>
</gene>
<protein>
    <submittedName>
        <fullName evidence="1">LPS export ABC transporter periplasmic protein LptC</fullName>
    </submittedName>
</protein>
<dbReference type="GO" id="GO:0005886">
    <property type="term" value="C:plasma membrane"/>
    <property type="evidence" value="ECO:0007669"/>
    <property type="project" value="InterPro"/>
</dbReference>
<dbReference type="OrthoDB" id="9812080at2"/>
<reference evidence="1" key="1">
    <citation type="submission" date="2020-05" db="EMBL/GenBank/DDBJ databases">
        <title>Chitinophaga laudate sp. nov., isolated from a tropical peat swamp.</title>
        <authorList>
            <person name="Goh C.B.S."/>
            <person name="Lee M.S."/>
            <person name="Parimannan S."/>
            <person name="Pasbakhsh P."/>
            <person name="Yule C.M."/>
            <person name="Rajandas H."/>
            <person name="Loke S."/>
            <person name="Croft L."/>
            <person name="Tan J.B.L."/>
        </authorList>
    </citation>
    <scope>NUCLEOTIDE SEQUENCE</scope>
    <source>
        <strain evidence="1">Mgbs1</strain>
    </source>
</reference>
<sequence>MISKKLIYICLLLGLTAIACENDIHAVMEFDSKKAAVENGTDIVIIFSQNGKVNAKLTGPAMERSIDKPGYVKFKQGLKVFMFNDTLGLESTLAADTGRYMEDEGYVYLTKNVVVVNKKGDRLNTEELNWDPKRKVFYSTKEVFIKTPTDSLHGWGLIANEDFTDKKIINVSGPITVQDSLSMQ</sequence>
<dbReference type="PROSITE" id="PS51257">
    <property type="entry name" value="PROKAR_LIPOPROTEIN"/>
    <property type="match status" value="1"/>
</dbReference>
<keyword evidence="2" id="KW-1185">Reference proteome</keyword>
<dbReference type="Gene3D" id="2.60.450.10">
    <property type="entry name" value="Lipopolysaccharide (LPS) transport protein A like domain"/>
    <property type="match status" value="1"/>
</dbReference>
<dbReference type="InterPro" id="IPR026265">
    <property type="entry name" value="LptC"/>
</dbReference>
<dbReference type="RefSeq" id="WP_127039683.1">
    <property type="nucleotide sequence ID" value="NZ_JAABOK010000003.1"/>
</dbReference>
<evidence type="ECO:0000313" key="2">
    <source>
        <dbReference type="Proteomes" id="UP000281028"/>
    </source>
</evidence>
<dbReference type="NCBIfam" id="TIGR04409">
    <property type="entry name" value="LptC_YrbK"/>
    <property type="match status" value="1"/>
</dbReference>
<dbReference type="InterPro" id="IPR010664">
    <property type="entry name" value="LipoPS_assembly_LptC-rel"/>
</dbReference>
<dbReference type="Proteomes" id="UP000281028">
    <property type="component" value="Unassembled WGS sequence"/>
</dbReference>
<name>A0A3S1B0S9_9BACT</name>
<dbReference type="EMBL" id="RIAR02000001">
    <property type="protein sequence ID" value="NSL89157.1"/>
    <property type="molecule type" value="Genomic_DNA"/>
</dbReference>
<dbReference type="Pfam" id="PF06835">
    <property type="entry name" value="LptC"/>
    <property type="match status" value="1"/>
</dbReference>
<dbReference type="GO" id="GO:0015221">
    <property type="term" value="F:lipopolysaccharide transmembrane transporter activity"/>
    <property type="evidence" value="ECO:0007669"/>
    <property type="project" value="InterPro"/>
</dbReference>
<dbReference type="AlphaFoldDB" id="A0A3S1B0S9"/>
<proteinExistence type="predicted"/>